<protein>
    <recommendedName>
        <fullName evidence="4">ATP-dependent RNA helicase</fullName>
        <ecNumber evidence="4">3.6.4.13</ecNumber>
    </recommendedName>
</protein>
<evidence type="ECO:0000259" key="6">
    <source>
        <dbReference type="Pfam" id="PF00270"/>
    </source>
</evidence>
<feature type="region of interest" description="Disordered" evidence="5">
    <location>
        <begin position="1"/>
        <end position="139"/>
    </location>
</feature>
<dbReference type="SUPFAM" id="SSF52540">
    <property type="entry name" value="P-loop containing nucleoside triphosphate hydrolases"/>
    <property type="match status" value="1"/>
</dbReference>
<sequence length="366" mass="40115">MTASKAPETAPRRGHHSARKKDVVGKKGRKKGRIGSSEQEETTVSESSSVEKVPCPPSSPPEENSDPHEIDEVDVEKPPPKKKKTKKTHTGTREQVVGDVGDGSLPAANSNEKETGATGNDATTSDAEEAAEEEKSASETIVYRENEIIDSSQSFKDFAATHLDRRLTKAIIDDLKLHHPTHVQSKRLLQLQQQQTGSGKTLAYVLPLLQRLLQLQQQQQQRGETVELPPLCALILVPTKELCIQVYDVLTALLKYTKDVVTVSHTASPDGTSAKSLGPPTVMLSQLQNLMLHKPLIIRVEEEESADGGPGGANPIGEFYFQVPTEAEKWLVAYAFLRLGLVPLKCLVFCKDVSRYVVEEIDEGET</sequence>
<keyword evidence="4" id="KW-0347">Helicase</keyword>
<evidence type="ECO:0000256" key="2">
    <source>
        <dbReference type="ARBA" id="ARBA00022801"/>
    </source>
</evidence>
<name>U6GIA0_9EIME</name>
<evidence type="ECO:0000313" key="8">
    <source>
        <dbReference type="Proteomes" id="UP000018201"/>
    </source>
</evidence>
<feature type="domain" description="DEAD/DEAH-box helicase" evidence="6">
    <location>
        <begin position="192"/>
        <end position="274"/>
    </location>
</feature>
<proteinExistence type="inferred from homology"/>
<dbReference type="GO" id="GO:0016787">
    <property type="term" value="F:hydrolase activity"/>
    <property type="evidence" value="ECO:0007669"/>
    <property type="project" value="UniProtKB-KW"/>
</dbReference>
<dbReference type="GO" id="GO:0003723">
    <property type="term" value="F:RNA binding"/>
    <property type="evidence" value="ECO:0007669"/>
    <property type="project" value="UniProtKB-UniRule"/>
</dbReference>
<keyword evidence="4" id="KW-0694">RNA-binding</keyword>
<evidence type="ECO:0000256" key="3">
    <source>
        <dbReference type="ARBA" id="ARBA00022840"/>
    </source>
</evidence>
<accession>U6GIA0</accession>
<keyword evidence="1 4" id="KW-0547">Nucleotide-binding</keyword>
<keyword evidence="2 4" id="KW-0378">Hydrolase</keyword>
<dbReference type="Pfam" id="PF00270">
    <property type="entry name" value="DEAD"/>
    <property type="match status" value="1"/>
</dbReference>
<reference evidence="7" key="2">
    <citation type="submission" date="2013-10" db="EMBL/GenBank/DDBJ databases">
        <authorList>
            <person name="Aslett M."/>
        </authorList>
    </citation>
    <scope>NUCLEOTIDE SEQUENCE [LARGE SCALE GENOMIC DNA]</scope>
    <source>
        <strain evidence="7">Houghton</strain>
    </source>
</reference>
<organism evidence="7 8">
    <name type="scientific">Eimeria praecox</name>
    <dbReference type="NCBI Taxonomy" id="51316"/>
    <lineage>
        <taxon>Eukaryota</taxon>
        <taxon>Sar</taxon>
        <taxon>Alveolata</taxon>
        <taxon>Apicomplexa</taxon>
        <taxon>Conoidasida</taxon>
        <taxon>Coccidia</taxon>
        <taxon>Eucoccidiorida</taxon>
        <taxon>Eimeriorina</taxon>
        <taxon>Eimeriidae</taxon>
        <taxon>Eimeria</taxon>
    </lineage>
</organism>
<feature type="compositionally biased region" description="Basic residues" evidence="5">
    <location>
        <begin position="80"/>
        <end position="90"/>
    </location>
</feature>
<comment type="similarity">
    <text evidence="4">Belongs to the DEAD box helicase family.</text>
</comment>
<comment type="domain">
    <text evidence="4">The Q motif is unique to and characteristic of the DEAD box family of RNA helicases and controls ATP binding and hydrolysis.</text>
</comment>
<evidence type="ECO:0000256" key="4">
    <source>
        <dbReference type="RuleBase" id="RU365068"/>
    </source>
</evidence>
<evidence type="ECO:0000256" key="1">
    <source>
        <dbReference type="ARBA" id="ARBA00022741"/>
    </source>
</evidence>
<keyword evidence="3 4" id="KW-0067">ATP-binding</keyword>
<dbReference type="InterPro" id="IPR027417">
    <property type="entry name" value="P-loop_NTPase"/>
</dbReference>
<dbReference type="Proteomes" id="UP000018201">
    <property type="component" value="Unassembled WGS sequence"/>
</dbReference>
<feature type="compositionally biased region" description="Basic and acidic residues" evidence="5">
    <location>
        <begin position="65"/>
        <end position="79"/>
    </location>
</feature>
<dbReference type="VEuPathDB" id="ToxoDB:EPH_0050120"/>
<dbReference type="GO" id="GO:0003724">
    <property type="term" value="F:RNA helicase activity"/>
    <property type="evidence" value="ECO:0007669"/>
    <property type="project" value="UniProtKB-EC"/>
</dbReference>
<dbReference type="AlphaFoldDB" id="U6GIA0"/>
<comment type="catalytic activity">
    <reaction evidence="4">
        <text>ATP + H2O = ADP + phosphate + H(+)</text>
        <dbReference type="Rhea" id="RHEA:13065"/>
        <dbReference type="ChEBI" id="CHEBI:15377"/>
        <dbReference type="ChEBI" id="CHEBI:15378"/>
        <dbReference type="ChEBI" id="CHEBI:30616"/>
        <dbReference type="ChEBI" id="CHEBI:43474"/>
        <dbReference type="ChEBI" id="CHEBI:456216"/>
        <dbReference type="EC" id="3.6.4.13"/>
    </reaction>
</comment>
<dbReference type="GO" id="GO:0005524">
    <property type="term" value="F:ATP binding"/>
    <property type="evidence" value="ECO:0007669"/>
    <property type="project" value="UniProtKB-UniRule"/>
</dbReference>
<gene>
    <name evidence="7" type="ORF">EPH_0050120</name>
</gene>
<feature type="compositionally biased region" description="Low complexity" evidence="5">
    <location>
        <begin position="44"/>
        <end position="53"/>
    </location>
</feature>
<dbReference type="OrthoDB" id="1191041at2759"/>
<dbReference type="EC" id="3.6.4.13" evidence="4"/>
<dbReference type="InterPro" id="IPR011545">
    <property type="entry name" value="DEAD/DEAH_box_helicase_dom"/>
</dbReference>
<dbReference type="PANTHER" id="PTHR24031">
    <property type="entry name" value="RNA HELICASE"/>
    <property type="match status" value="1"/>
</dbReference>
<evidence type="ECO:0000256" key="5">
    <source>
        <dbReference type="SAM" id="MobiDB-lite"/>
    </source>
</evidence>
<comment type="function">
    <text evidence="4">RNA helicase.</text>
</comment>
<reference evidence="7" key="1">
    <citation type="submission" date="2013-10" db="EMBL/GenBank/DDBJ databases">
        <title>Genomic analysis of the causative agents of coccidiosis in chickens.</title>
        <authorList>
            <person name="Reid A.J."/>
            <person name="Blake D."/>
            <person name="Billington K."/>
            <person name="Browne H."/>
            <person name="Dunn M."/>
            <person name="Hung S."/>
            <person name="Kawahara F."/>
            <person name="Miranda-Saavedra D."/>
            <person name="Mourier T."/>
            <person name="Nagra H."/>
            <person name="Otto T.D."/>
            <person name="Rawlings N."/>
            <person name="Sanchez A."/>
            <person name="Sanders M."/>
            <person name="Subramaniam C."/>
            <person name="Tay Y."/>
            <person name="Dear P."/>
            <person name="Doerig C."/>
            <person name="Gruber A."/>
            <person name="Parkinson J."/>
            <person name="Shirley M."/>
            <person name="Wan K.L."/>
            <person name="Berriman M."/>
            <person name="Tomley F."/>
            <person name="Pain A."/>
        </authorList>
    </citation>
    <scope>NUCLEOTIDE SEQUENCE [LARGE SCALE GENOMIC DNA]</scope>
    <source>
        <strain evidence="7">Houghton</strain>
    </source>
</reference>
<dbReference type="Gene3D" id="3.40.50.300">
    <property type="entry name" value="P-loop containing nucleotide triphosphate hydrolases"/>
    <property type="match status" value="1"/>
</dbReference>
<dbReference type="EMBL" id="HG691780">
    <property type="protein sequence ID" value="CDI79986.1"/>
    <property type="molecule type" value="Genomic_DNA"/>
</dbReference>
<keyword evidence="8" id="KW-1185">Reference proteome</keyword>
<evidence type="ECO:0000313" key="7">
    <source>
        <dbReference type="EMBL" id="CDI79986.1"/>
    </source>
</evidence>